<dbReference type="EMBL" id="JAQOUE010000002">
    <property type="protein sequence ID" value="MDT7043783.1"/>
    <property type="molecule type" value="Genomic_DNA"/>
</dbReference>
<comment type="caution">
    <text evidence="2">The sequence shown here is derived from an EMBL/GenBank/DDBJ whole genome shotgun (WGS) entry which is preliminary data.</text>
</comment>
<sequence length="302" mass="34621">MLPRELFVPATITQIHTFDPGEIRKIVLTLPDTYEVEGRVFSVRDGMHPGSAFLARPFGQRSGKYRRRMYTRSNCAIVAPRILETIVNDTHREKADTSPWWQTEVIEEMVTTGGTIDVRVDINQQAGELVVYENSQKIQPNNLILESDHEWPTMRILALAFSTGITPFLAYLRYMQAKGFGKSDTCPGVEFILVSSVRNTRQLMDHEELLDLARIAPDHFQYHPVLTREWSEDWEGTRGRIMHEKEGEGSDLPVNLDPLLALIPNLDQYHIRLCGNVSARDQLMRGLHQLGIHSRSFRAEVW</sequence>
<evidence type="ECO:0000259" key="1">
    <source>
        <dbReference type="Pfam" id="PF00175"/>
    </source>
</evidence>
<gene>
    <name evidence="2" type="ORF">PPG34_15620</name>
</gene>
<keyword evidence="3" id="KW-1185">Reference proteome</keyword>
<protein>
    <recommendedName>
        <fullName evidence="1">Oxidoreductase FAD/NAD(P)-binding domain-containing protein</fullName>
    </recommendedName>
</protein>
<organism evidence="2 3">
    <name type="scientific">Candidatus Nitronereus thalassa</name>
    <dbReference type="NCBI Taxonomy" id="3020898"/>
    <lineage>
        <taxon>Bacteria</taxon>
        <taxon>Pseudomonadati</taxon>
        <taxon>Nitrospirota</taxon>
        <taxon>Nitrospiria</taxon>
        <taxon>Nitrospirales</taxon>
        <taxon>Nitrospiraceae</taxon>
        <taxon>Candidatus Nitronereus</taxon>
    </lineage>
</organism>
<dbReference type="RefSeq" id="WP_313834376.1">
    <property type="nucleotide sequence ID" value="NZ_JAQOUE010000002.1"/>
</dbReference>
<reference evidence="2 3" key="1">
    <citation type="journal article" date="2023" name="ISME J.">
        <title>Cultivation and genomic characterization of novel and ubiquitous marine nitrite-oxidizing bacteria from the Nitrospirales.</title>
        <authorList>
            <person name="Mueller A.J."/>
            <person name="Daebeler A."/>
            <person name="Herbold C.W."/>
            <person name="Kirkegaard R.H."/>
            <person name="Daims H."/>
        </authorList>
    </citation>
    <scope>NUCLEOTIDE SEQUENCE [LARGE SCALE GENOMIC DNA]</scope>
    <source>
        <strain evidence="2 3">EB</strain>
    </source>
</reference>
<evidence type="ECO:0000313" key="3">
    <source>
        <dbReference type="Proteomes" id="UP001250932"/>
    </source>
</evidence>
<accession>A0ABU3KBV8</accession>
<dbReference type="Pfam" id="PF00175">
    <property type="entry name" value="NAD_binding_1"/>
    <property type="match status" value="1"/>
</dbReference>
<name>A0ABU3KBV8_9BACT</name>
<feature type="domain" description="Oxidoreductase FAD/NAD(P)-binding" evidence="1">
    <location>
        <begin position="163"/>
        <end position="276"/>
    </location>
</feature>
<dbReference type="InterPro" id="IPR001433">
    <property type="entry name" value="OxRdtase_FAD/NAD-bd"/>
</dbReference>
<dbReference type="Gene3D" id="3.40.50.80">
    <property type="entry name" value="Nucleotide-binding domain of ferredoxin-NADP reductase (FNR) module"/>
    <property type="match status" value="1"/>
</dbReference>
<evidence type="ECO:0000313" key="2">
    <source>
        <dbReference type="EMBL" id="MDT7043783.1"/>
    </source>
</evidence>
<dbReference type="Proteomes" id="UP001250932">
    <property type="component" value="Unassembled WGS sequence"/>
</dbReference>
<proteinExistence type="predicted"/>
<dbReference type="InterPro" id="IPR039261">
    <property type="entry name" value="FNR_nucleotide-bd"/>
</dbReference>
<dbReference type="SUPFAM" id="SSF52343">
    <property type="entry name" value="Ferredoxin reductase-like, C-terminal NADP-linked domain"/>
    <property type="match status" value="1"/>
</dbReference>